<dbReference type="EMBL" id="JAUJSQ010000003">
    <property type="protein sequence ID" value="MDN7931698.1"/>
    <property type="molecule type" value="Genomic_DNA"/>
</dbReference>
<reference evidence="5" key="1">
    <citation type="submission" date="2023-07" db="EMBL/GenBank/DDBJ databases">
        <title>A collection of bacterial strains from the Burkholderia cepacia Research Laboratory and Repository.</title>
        <authorList>
            <person name="Lipuma J."/>
            <person name="Spilker T."/>
            <person name="Caverly L."/>
        </authorList>
    </citation>
    <scope>NUCLEOTIDE SEQUENCE</scope>
    <source>
        <strain evidence="5">AU42020</strain>
    </source>
</reference>
<dbReference type="SUPFAM" id="SSF53901">
    <property type="entry name" value="Thiolase-like"/>
    <property type="match status" value="1"/>
</dbReference>
<dbReference type="RefSeq" id="WP_279612094.1">
    <property type="nucleotide sequence ID" value="NZ_CADFDC010000020.1"/>
</dbReference>
<dbReference type="PANTHER" id="PTHR18919">
    <property type="entry name" value="ACETYL-COA C-ACYLTRANSFERASE"/>
    <property type="match status" value="1"/>
</dbReference>
<feature type="domain" description="Thiolase C-terminal" evidence="4">
    <location>
        <begin position="23"/>
        <end position="111"/>
    </location>
</feature>
<evidence type="ECO:0000256" key="2">
    <source>
        <dbReference type="ARBA" id="ARBA00022679"/>
    </source>
</evidence>
<dbReference type="Gene3D" id="3.40.47.10">
    <property type="match status" value="1"/>
</dbReference>
<keyword evidence="2" id="KW-0808">Transferase</keyword>
<name>A0ABT8PB14_9BURK</name>
<keyword evidence="3" id="KW-0012">Acyltransferase</keyword>
<protein>
    <recommendedName>
        <fullName evidence="4">Thiolase C-terminal domain-containing protein</fullName>
    </recommendedName>
</protein>
<evidence type="ECO:0000313" key="6">
    <source>
        <dbReference type="Proteomes" id="UP001171606"/>
    </source>
</evidence>
<dbReference type="Proteomes" id="UP001171606">
    <property type="component" value="Unassembled WGS sequence"/>
</dbReference>
<accession>A0ABT8PB14</accession>
<dbReference type="PANTHER" id="PTHR18919:SF107">
    <property type="entry name" value="ACETYL-COA ACETYLTRANSFERASE, CYTOSOLIC"/>
    <property type="match status" value="1"/>
</dbReference>
<evidence type="ECO:0000256" key="1">
    <source>
        <dbReference type="ARBA" id="ARBA00010982"/>
    </source>
</evidence>
<proteinExistence type="inferred from homology"/>
<sequence>MRAHSRPLAHVVAYAHGRRSGLHGNRPRARDAQRYSRARLTVADLDMIDANEAFAARRVCGDAGAGFLGPARVNPNGAGIFLGHPIGATGALIAGMALYELQHIGGRHALVMT</sequence>
<evidence type="ECO:0000256" key="3">
    <source>
        <dbReference type="ARBA" id="ARBA00023315"/>
    </source>
</evidence>
<dbReference type="InterPro" id="IPR020617">
    <property type="entry name" value="Thiolase_C"/>
</dbReference>
<keyword evidence="6" id="KW-1185">Reference proteome</keyword>
<dbReference type="InterPro" id="IPR016039">
    <property type="entry name" value="Thiolase-like"/>
</dbReference>
<evidence type="ECO:0000313" key="5">
    <source>
        <dbReference type="EMBL" id="MDN7931698.1"/>
    </source>
</evidence>
<comment type="similarity">
    <text evidence="1">Belongs to the thiolase-like superfamily. Thiolase family.</text>
</comment>
<dbReference type="Pfam" id="PF02803">
    <property type="entry name" value="Thiolase_C"/>
    <property type="match status" value="1"/>
</dbReference>
<comment type="caution">
    <text evidence="5">The sequence shown here is derived from an EMBL/GenBank/DDBJ whole genome shotgun (WGS) entry which is preliminary data.</text>
</comment>
<evidence type="ECO:0000259" key="4">
    <source>
        <dbReference type="Pfam" id="PF02803"/>
    </source>
</evidence>
<organism evidence="5 6">
    <name type="scientific">Burkholderia metallica</name>
    <dbReference type="NCBI Taxonomy" id="488729"/>
    <lineage>
        <taxon>Bacteria</taxon>
        <taxon>Pseudomonadati</taxon>
        <taxon>Pseudomonadota</taxon>
        <taxon>Betaproteobacteria</taxon>
        <taxon>Burkholderiales</taxon>
        <taxon>Burkholderiaceae</taxon>
        <taxon>Burkholderia</taxon>
        <taxon>Burkholderia cepacia complex</taxon>
    </lineage>
</organism>
<gene>
    <name evidence="5" type="ORF">QZM52_10400</name>
</gene>